<keyword evidence="1" id="KW-0812">Transmembrane</keyword>
<accession>A0A2T4FS57</accession>
<dbReference type="Pfam" id="PF23357">
    <property type="entry name" value="DUF7088"/>
    <property type="match status" value="1"/>
</dbReference>
<keyword evidence="1" id="KW-0472">Membrane</keyword>
<sequence>MRSTLRTGMTLIVLLLLFLAFNLVWIVKLPDIRWDYSRSQIHTLSPTVRHFLNALESPVDLYYFNANNAPARSPAMKRYGKRIEDRLKEYEKAARGMLNLHIIEPARFSEDAYKAELFGLDDEAGFLGLIGTRAGHGAQRIESFSLDREPLLDYEISHLIYKLQHPERPIVGLISGQAMEESAGRLLKTVQQHFNLALLESTTVRIPEYVQALMVVQPAALSEQTLYGIEQFVLKGGRLMMFIDPLGEQRSGRAPANTRLHELLAAWGIQMPADKLLVDGLYSSWTEPGPGRNAERYPARLNLPRQAMNTQDVSTWKLNTVIVSSSGAVSRLAKSRTTFTPLLYSSEHAELMDTERFVDVTARDALADVLPKQGKRHVIAARIEGPAYSAFPEGIKGQPPGVQKATQIHVVVVADTDMLTDQLSPATPDSNALFILNTLDNLSALEALANVRPRTPASNSPTLLEAMRNAAEQTYRGKAYEVERRLQRTEQEWRQLTPQVINLGTQAVDTRTQLQALNKERLRLPMELHALKAEAYAQINRLELAIKLGVTFAIPLMLCLVAWLVFLGHRRRRLNGEAARR</sequence>
<dbReference type="AlphaFoldDB" id="A0A2T4FS57"/>
<name>A0A2T4FS57_9PSED</name>
<comment type="caution">
    <text evidence="5">The sequence shown here is derived from an EMBL/GenBank/DDBJ whole genome shotgun (WGS) entry which is preliminary data.</text>
</comment>
<feature type="domain" description="DUF7088" evidence="3">
    <location>
        <begin position="39"/>
        <end position="121"/>
    </location>
</feature>
<evidence type="ECO:0000313" key="6">
    <source>
        <dbReference type="Proteomes" id="UP000095081"/>
    </source>
</evidence>
<reference evidence="5 7" key="2">
    <citation type="submission" date="2018-03" db="EMBL/GenBank/DDBJ databases">
        <title>Diversity of bacteria associated with corn roots inoculated with woodland soils in Canada, and Description of Pseudomonas aylmerense sp. nov.</title>
        <authorList>
            <person name="Tambong J.T."/>
            <person name="Xu R."/>
            <person name="Tchagang C."/>
        </authorList>
    </citation>
    <scope>NUCLEOTIDE SEQUENCE [LARGE SCALE GENOMIC DNA]</scope>
    <source>
        <strain evidence="5 7">S1E44</strain>
    </source>
</reference>
<evidence type="ECO:0000313" key="4">
    <source>
        <dbReference type="EMBL" id="OCW29262.1"/>
    </source>
</evidence>
<keyword evidence="6" id="KW-1185">Reference proteome</keyword>
<protein>
    <submittedName>
        <fullName evidence="5">ABC transporter</fullName>
    </submittedName>
</protein>
<dbReference type="EMBL" id="PYWW01000048">
    <property type="protein sequence ID" value="PTC26198.1"/>
    <property type="molecule type" value="Genomic_DNA"/>
</dbReference>
<dbReference type="Pfam" id="PF09822">
    <property type="entry name" value="ABC_transp_aux"/>
    <property type="match status" value="1"/>
</dbReference>
<feature type="transmembrane region" description="Helical" evidence="1">
    <location>
        <begin position="544"/>
        <end position="566"/>
    </location>
</feature>
<keyword evidence="1" id="KW-1133">Transmembrane helix</keyword>
<reference evidence="4 6" key="1">
    <citation type="submission" date="2016-06" db="EMBL/GenBank/DDBJ databases">
        <title>Draft genome sequence of Pseudomonas sp. S1E40, a novel strain antagonistic activity to fungal plant pathogen.</title>
        <authorList>
            <person name="Tambong J.T."/>
            <person name="Tchagang C."/>
            <person name="Xu R."/>
        </authorList>
    </citation>
    <scope>NUCLEOTIDE SEQUENCE [LARGE SCALE GENOMIC DNA]</scope>
    <source>
        <strain evidence="4 6">S1E40</strain>
    </source>
</reference>
<dbReference type="Proteomes" id="UP000240571">
    <property type="component" value="Unassembled WGS sequence"/>
</dbReference>
<evidence type="ECO:0000313" key="7">
    <source>
        <dbReference type="Proteomes" id="UP000240571"/>
    </source>
</evidence>
<dbReference type="InterPro" id="IPR055396">
    <property type="entry name" value="DUF7088"/>
</dbReference>
<organism evidence="5 7">
    <name type="scientific">Pseudomonas aylmerensis</name>
    <dbReference type="NCBI Taxonomy" id="1869229"/>
    <lineage>
        <taxon>Bacteria</taxon>
        <taxon>Pseudomonadati</taxon>
        <taxon>Pseudomonadota</taxon>
        <taxon>Gammaproteobacteria</taxon>
        <taxon>Pseudomonadales</taxon>
        <taxon>Pseudomonadaceae</taxon>
        <taxon>Pseudomonas</taxon>
    </lineage>
</organism>
<gene>
    <name evidence="4" type="ORF">BBG20_07345</name>
    <name evidence="5" type="ORF">C9382_22005</name>
</gene>
<evidence type="ECO:0000256" key="1">
    <source>
        <dbReference type="SAM" id="Phobius"/>
    </source>
</evidence>
<evidence type="ECO:0000259" key="2">
    <source>
        <dbReference type="Pfam" id="PF09822"/>
    </source>
</evidence>
<dbReference type="RefSeq" id="WP_065901738.1">
    <property type="nucleotide sequence ID" value="NZ_MAUE01000010.1"/>
</dbReference>
<evidence type="ECO:0000313" key="5">
    <source>
        <dbReference type="EMBL" id="PTC26198.1"/>
    </source>
</evidence>
<feature type="domain" description="ABC-type uncharacterised transport system" evidence="2">
    <location>
        <begin position="168"/>
        <end position="429"/>
    </location>
</feature>
<dbReference type="EMBL" id="MAUE01000010">
    <property type="protein sequence ID" value="OCW29262.1"/>
    <property type="molecule type" value="Genomic_DNA"/>
</dbReference>
<dbReference type="OrthoDB" id="9777219at2"/>
<proteinExistence type="predicted"/>
<evidence type="ECO:0000259" key="3">
    <source>
        <dbReference type="Pfam" id="PF23357"/>
    </source>
</evidence>
<dbReference type="InterPro" id="IPR019196">
    <property type="entry name" value="ABC_transp_unknown"/>
</dbReference>
<dbReference type="Proteomes" id="UP000095081">
    <property type="component" value="Unassembled WGS sequence"/>
</dbReference>